<sequence>MGELLRREPFVPSKNRRGGAWRQHAERFDKQLHHTAPEGVDGAIVRTIHPCGTKLTGWRRPYSISPHALM</sequence>
<accession>A0ABT7XEM0</accession>
<dbReference type="EMBL" id="JAUEIQ010000005">
    <property type="protein sequence ID" value="MDN0063826.1"/>
    <property type="molecule type" value="Genomic_DNA"/>
</dbReference>
<comment type="caution">
    <text evidence="2">The sequence shown here is derived from an EMBL/GenBank/DDBJ whole genome shotgun (WGS) entry which is preliminary data.</text>
</comment>
<evidence type="ECO:0000256" key="1">
    <source>
        <dbReference type="SAM" id="MobiDB-lite"/>
    </source>
</evidence>
<name>A0ABT7XEM0_9ACTN</name>
<protein>
    <submittedName>
        <fullName evidence="2">Uncharacterized protein</fullName>
    </submittedName>
</protein>
<gene>
    <name evidence="2" type="ORF">QVN30_05820</name>
</gene>
<dbReference type="RefSeq" id="WP_289835765.1">
    <property type="nucleotide sequence ID" value="NZ_JAUEIQ010000005.1"/>
</dbReference>
<evidence type="ECO:0000313" key="2">
    <source>
        <dbReference type="EMBL" id="MDN0063826.1"/>
    </source>
</evidence>
<dbReference type="Proteomes" id="UP001168435">
    <property type="component" value="Unassembled WGS sequence"/>
</dbReference>
<evidence type="ECO:0000313" key="3">
    <source>
        <dbReference type="Proteomes" id="UP001168435"/>
    </source>
</evidence>
<keyword evidence="3" id="KW-1185">Reference proteome</keyword>
<feature type="region of interest" description="Disordered" evidence="1">
    <location>
        <begin position="1"/>
        <end position="22"/>
    </location>
</feature>
<proteinExistence type="predicted"/>
<reference evidence="2" key="2">
    <citation type="submission" date="2024-05" db="EMBL/GenBank/DDBJ databases">
        <title>Identification and characterization of horizontal gene transfer across gut microbiota members of farm animals based on homology search.</title>
        <authorList>
            <person name="Schwarzerova J."/>
            <person name="Nykrynova M."/>
            <person name="Jureckova K."/>
            <person name="Cejkova D."/>
            <person name="Rychlik I."/>
        </authorList>
    </citation>
    <scope>NUCLEOTIDE SEQUENCE</scope>
    <source>
        <strain evidence="2">176_SSukc20</strain>
    </source>
</reference>
<organism evidence="2 3">
    <name type="scientific">Collinsella ihumii</name>
    <dbReference type="NCBI Taxonomy" id="1720204"/>
    <lineage>
        <taxon>Bacteria</taxon>
        <taxon>Bacillati</taxon>
        <taxon>Actinomycetota</taxon>
        <taxon>Coriobacteriia</taxon>
        <taxon>Coriobacteriales</taxon>
        <taxon>Coriobacteriaceae</taxon>
        <taxon>Collinsella</taxon>
    </lineage>
</organism>
<reference evidence="2" key="1">
    <citation type="submission" date="2023-06" db="EMBL/GenBank/DDBJ databases">
        <authorList>
            <person name="Zeman M."/>
            <person name="Kubasova T."/>
            <person name="Jahodarova E."/>
            <person name="Nykrynova M."/>
            <person name="Rychlik I."/>
        </authorList>
    </citation>
    <scope>NUCLEOTIDE SEQUENCE</scope>
    <source>
        <strain evidence="2">176_SSukc20</strain>
    </source>
</reference>